<evidence type="ECO:0000259" key="7">
    <source>
        <dbReference type="PROSITE" id="PS51038"/>
    </source>
</evidence>
<dbReference type="Gene3D" id="3.30.40.10">
    <property type="entry name" value="Zinc/RING finger domain, C3HC4 (zinc finger)"/>
    <property type="match status" value="2"/>
</dbReference>
<sequence>MKKLKGTKLTQVVLFEDTDNKEILKVGDCVLINPEAPSGSGLPFICKVVTIAKPDAASDARPEDRDVQLQVNWFYRPEEAVGGRKAFHGEKELFLSDHFDQCSVKTVMAKCRVLSLSRYQELEHIGENDFFARFTYRPAQRVFEPPKVPVFCVCEMPYNPDKFMVQCDQCTEWYHPECLKSSRKALKSQSNWRCPECVGRVLRIVSSGSSGTSLRLRVNWLYRPEEAEGGRKSFYGQQELLASDHIDDGIPIASALGCCRVHELQQYMQLRDEGKLTDADFYSRYLYKSGARTFGPEMVPVHCLCELPFNPDKPMSQCSACGEWYHHECLLQQYGPSSLPAATAAAIADPQQQQLQQQQQQLQQHESSWMCPLCSRALHDTQQQQQQQQQRQQQQQQQLEVQSAMGSAVTQHAQQAWPQDLWPAVK</sequence>
<feature type="coiled-coil region" evidence="5">
    <location>
        <begin position="348"/>
        <end position="402"/>
    </location>
</feature>
<dbReference type="Pfam" id="PF01426">
    <property type="entry name" value="BAH"/>
    <property type="match status" value="2"/>
</dbReference>
<dbReference type="InterPro" id="IPR019786">
    <property type="entry name" value="Zinc_finger_PHD-type_CS"/>
</dbReference>
<dbReference type="SUPFAM" id="SSF57903">
    <property type="entry name" value="FYVE/PHD zinc finger"/>
    <property type="match status" value="2"/>
</dbReference>
<dbReference type="Proteomes" id="UP001244341">
    <property type="component" value="Chromosome 4b"/>
</dbReference>
<dbReference type="InterPro" id="IPR001965">
    <property type="entry name" value="Znf_PHD"/>
</dbReference>
<organism evidence="8 9">
    <name type="scientific">Tetradesmus obliquus</name>
    <name type="common">Green alga</name>
    <name type="synonym">Acutodesmus obliquus</name>
    <dbReference type="NCBI Taxonomy" id="3088"/>
    <lineage>
        <taxon>Eukaryota</taxon>
        <taxon>Viridiplantae</taxon>
        <taxon>Chlorophyta</taxon>
        <taxon>core chlorophytes</taxon>
        <taxon>Chlorophyceae</taxon>
        <taxon>CS clade</taxon>
        <taxon>Sphaeropleales</taxon>
        <taxon>Scenedesmaceae</taxon>
        <taxon>Tetradesmus</taxon>
    </lineage>
</organism>
<dbReference type="InterPro" id="IPR011011">
    <property type="entry name" value="Znf_FYVE_PHD"/>
</dbReference>
<gene>
    <name evidence="8" type="ORF">OEZ85_006751</name>
</gene>
<dbReference type="InterPro" id="IPR013083">
    <property type="entry name" value="Znf_RING/FYVE/PHD"/>
</dbReference>
<evidence type="ECO:0000313" key="9">
    <source>
        <dbReference type="Proteomes" id="UP001244341"/>
    </source>
</evidence>
<dbReference type="PROSITE" id="PS51038">
    <property type="entry name" value="BAH"/>
    <property type="match status" value="2"/>
</dbReference>
<dbReference type="PANTHER" id="PTHR46364">
    <property type="entry name" value="OS08G0421900 PROTEIN"/>
    <property type="match status" value="1"/>
</dbReference>
<reference evidence="8 9" key="1">
    <citation type="submission" date="2023-05" db="EMBL/GenBank/DDBJ databases">
        <title>A 100% complete, gapless, phased diploid assembly of the Scenedesmus obliquus UTEX 3031 genome.</title>
        <authorList>
            <person name="Biondi T.C."/>
            <person name="Hanschen E.R."/>
            <person name="Kwon T."/>
            <person name="Eng W."/>
            <person name="Kruse C.P.S."/>
            <person name="Koehler S.I."/>
            <person name="Kunde Y."/>
            <person name="Gleasner C.D."/>
            <person name="You Mak K.T."/>
            <person name="Polle J."/>
            <person name="Hovde B.T."/>
            <person name="Starkenburg S.R."/>
        </authorList>
    </citation>
    <scope>NUCLEOTIDE SEQUENCE [LARGE SCALE GENOMIC DNA]</scope>
    <source>
        <strain evidence="8 9">DOE0152z</strain>
    </source>
</reference>
<evidence type="ECO:0000256" key="1">
    <source>
        <dbReference type="ARBA" id="ARBA00022723"/>
    </source>
</evidence>
<feature type="domain" description="BAH" evidence="7">
    <location>
        <begin position="177"/>
        <end position="298"/>
    </location>
</feature>
<dbReference type="SMART" id="SM00249">
    <property type="entry name" value="PHD"/>
    <property type="match status" value="2"/>
</dbReference>
<feature type="domain" description="BAH" evidence="7">
    <location>
        <begin position="22"/>
        <end position="147"/>
    </location>
</feature>
<keyword evidence="9" id="KW-1185">Reference proteome</keyword>
<keyword evidence="2 4" id="KW-0863">Zinc-finger</keyword>
<accession>A0ABY8TWB8</accession>
<evidence type="ECO:0000256" key="3">
    <source>
        <dbReference type="ARBA" id="ARBA00022833"/>
    </source>
</evidence>
<evidence type="ECO:0000256" key="4">
    <source>
        <dbReference type="PROSITE-ProRule" id="PRU00146"/>
    </source>
</evidence>
<evidence type="ECO:0000313" key="8">
    <source>
        <dbReference type="EMBL" id="WIA13159.1"/>
    </source>
</evidence>
<dbReference type="InterPro" id="IPR001025">
    <property type="entry name" value="BAH_dom"/>
</dbReference>
<evidence type="ECO:0000259" key="6">
    <source>
        <dbReference type="PROSITE" id="PS50016"/>
    </source>
</evidence>
<keyword evidence="3" id="KW-0862">Zinc</keyword>
<feature type="domain" description="PHD-type" evidence="6">
    <location>
        <begin position="149"/>
        <end position="200"/>
    </location>
</feature>
<evidence type="ECO:0008006" key="10">
    <source>
        <dbReference type="Google" id="ProtNLM"/>
    </source>
</evidence>
<dbReference type="EMBL" id="CP126211">
    <property type="protein sequence ID" value="WIA13159.1"/>
    <property type="molecule type" value="Genomic_DNA"/>
</dbReference>
<evidence type="ECO:0000256" key="5">
    <source>
        <dbReference type="SAM" id="Coils"/>
    </source>
</evidence>
<dbReference type="SMART" id="SM00439">
    <property type="entry name" value="BAH"/>
    <property type="match status" value="2"/>
</dbReference>
<dbReference type="InterPro" id="IPR019787">
    <property type="entry name" value="Znf_PHD-finger"/>
</dbReference>
<proteinExistence type="predicted"/>
<keyword evidence="1" id="KW-0479">Metal-binding</keyword>
<name>A0ABY8TWB8_TETOB</name>
<protein>
    <recommendedName>
        <fullName evidence="10">PHD-type domain-containing protein</fullName>
    </recommendedName>
</protein>
<keyword evidence="5" id="KW-0175">Coiled coil</keyword>
<evidence type="ECO:0000256" key="2">
    <source>
        <dbReference type="ARBA" id="ARBA00022771"/>
    </source>
</evidence>
<dbReference type="Gene3D" id="2.30.30.490">
    <property type="match status" value="2"/>
</dbReference>
<dbReference type="PROSITE" id="PS50016">
    <property type="entry name" value="ZF_PHD_2"/>
    <property type="match status" value="1"/>
</dbReference>
<dbReference type="PROSITE" id="PS01359">
    <property type="entry name" value="ZF_PHD_1"/>
    <property type="match status" value="1"/>
</dbReference>
<dbReference type="InterPro" id="IPR043151">
    <property type="entry name" value="BAH_sf"/>
</dbReference>